<dbReference type="GO" id="GO:0016763">
    <property type="term" value="F:pentosyltransferase activity"/>
    <property type="evidence" value="ECO:0007669"/>
    <property type="project" value="UniProtKB-ARBA"/>
</dbReference>
<name>R0HJN1_9BRAS</name>
<evidence type="ECO:0000259" key="5">
    <source>
        <dbReference type="Pfam" id="PF04577"/>
    </source>
</evidence>
<evidence type="ECO:0000256" key="1">
    <source>
        <dbReference type="ARBA" id="ARBA00004323"/>
    </source>
</evidence>
<evidence type="ECO:0000256" key="3">
    <source>
        <dbReference type="ARBA" id="ARBA00022679"/>
    </source>
</evidence>
<dbReference type="EMBL" id="KB870809">
    <property type="protein sequence ID" value="EOA25425.1"/>
    <property type="molecule type" value="Genomic_DNA"/>
</dbReference>
<evidence type="ECO:0000256" key="4">
    <source>
        <dbReference type="ARBA" id="ARBA00023180"/>
    </source>
</evidence>
<keyword evidence="7" id="KW-1185">Reference proteome</keyword>
<comment type="subcellular location">
    <subcellularLocation>
        <location evidence="1">Golgi apparatus membrane</location>
        <topology evidence="1">Single-pass type II membrane protein</topology>
    </subcellularLocation>
</comment>
<sequence>MVTRKTTSKRYSLAAVALVIVIVVYVATSSVFDRQLFRSSSFSQEKFPLVGTLQQTRESRRIKKTPQEMTSSATITCDRSHTSYDLCSINGSCSLDTKTGTLTLIDPTTFATSAPPQLVLQKIKPYPRKAESWIMPRIRELTLTSGPMVLTQSCDVTHDYPAIVFSAGGYTGSIYHDFIDGFIPLFITANSVYPDRDFIVVVVNPKEWWMPKYIDILGAFSKHKTILLDNENVATTHCFTSATVGLISHGPMTVDPTQIPNSKSLVDFHNLLDKAFFNPNLPITIKTHKPRLILVSRYGSIGRVILNEKETKEMLEDVGFEVIIFKPSTTTSLREAYKLIKSSHAMVGVHGAALTHLLFLRPGSVLVQVVPVGLGWVSKTCFESPAKAMKLEYIEYVVNVGESSLIEKFNKDDLVLKDPIAYRGKDWNATKMNVYLKEQDVRLDVNRFRKHMNEAYKKAKLFMDING</sequence>
<dbReference type="InterPro" id="IPR049625">
    <property type="entry name" value="Glyco_transf_61_cat"/>
</dbReference>
<dbReference type="Pfam" id="PF04577">
    <property type="entry name" value="Glyco_transf_61"/>
    <property type="match status" value="1"/>
</dbReference>
<proteinExistence type="predicted"/>
<keyword evidence="3" id="KW-0808">Transferase</keyword>
<protein>
    <recommendedName>
        <fullName evidence="5">Glycosyltransferase 61 catalytic domain-containing protein</fullName>
    </recommendedName>
</protein>
<feature type="domain" description="Glycosyltransferase 61 catalytic" evidence="5">
    <location>
        <begin position="277"/>
        <end position="367"/>
    </location>
</feature>
<keyword evidence="2" id="KW-0328">Glycosyltransferase</keyword>
<dbReference type="InterPro" id="IPR007657">
    <property type="entry name" value="Glycosyltransferase_61"/>
</dbReference>
<dbReference type="eggNOG" id="KOG4698">
    <property type="taxonomic scope" value="Eukaryota"/>
</dbReference>
<dbReference type="AlphaFoldDB" id="R0HJN1"/>
<dbReference type="Proteomes" id="UP000029121">
    <property type="component" value="Unassembled WGS sequence"/>
</dbReference>
<dbReference type="PANTHER" id="PTHR20961">
    <property type="entry name" value="GLYCOSYLTRANSFERASE"/>
    <property type="match status" value="1"/>
</dbReference>
<dbReference type="GO" id="GO:0000139">
    <property type="term" value="C:Golgi membrane"/>
    <property type="evidence" value="ECO:0007669"/>
    <property type="project" value="UniProtKB-SubCell"/>
</dbReference>
<dbReference type="PANTHER" id="PTHR20961:SF98">
    <property type="entry name" value="GLYCOSYLTRANSFERASE"/>
    <property type="match status" value="1"/>
</dbReference>
<organism evidence="6 7">
    <name type="scientific">Capsella rubella</name>
    <dbReference type="NCBI Taxonomy" id="81985"/>
    <lineage>
        <taxon>Eukaryota</taxon>
        <taxon>Viridiplantae</taxon>
        <taxon>Streptophyta</taxon>
        <taxon>Embryophyta</taxon>
        <taxon>Tracheophyta</taxon>
        <taxon>Spermatophyta</taxon>
        <taxon>Magnoliopsida</taxon>
        <taxon>eudicotyledons</taxon>
        <taxon>Gunneridae</taxon>
        <taxon>Pentapetalae</taxon>
        <taxon>rosids</taxon>
        <taxon>malvids</taxon>
        <taxon>Brassicales</taxon>
        <taxon>Brassicaceae</taxon>
        <taxon>Camelineae</taxon>
        <taxon>Capsella</taxon>
    </lineage>
</organism>
<accession>R0HJN1</accession>
<dbReference type="STRING" id="81985.R0HJN1"/>
<evidence type="ECO:0000313" key="7">
    <source>
        <dbReference type="Proteomes" id="UP000029121"/>
    </source>
</evidence>
<reference evidence="7" key="1">
    <citation type="journal article" date="2013" name="Nat. Genet.">
        <title>The Capsella rubella genome and the genomic consequences of rapid mating system evolution.</title>
        <authorList>
            <person name="Slotte T."/>
            <person name="Hazzouri K.M."/>
            <person name="Agren J.A."/>
            <person name="Koenig D."/>
            <person name="Maumus F."/>
            <person name="Guo Y.L."/>
            <person name="Steige K."/>
            <person name="Platts A.E."/>
            <person name="Escobar J.S."/>
            <person name="Newman L.K."/>
            <person name="Wang W."/>
            <person name="Mandakova T."/>
            <person name="Vello E."/>
            <person name="Smith L.M."/>
            <person name="Henz S.R."/>
            <person name="Steffen J."/>
            <person name="Takuno S."/>
            <person name="Brandvain Y."/>
            <person name="Coop G."/>
            <person name="Andolfatto P."/>
            <person name="Hu T.T."/>
            <person name="Blanchette M."/>
            <person name="Clark R.M."/>
            <person name="Quesneville H."/>
            <person name="Nordborg M."/>
            <person name="Gaut B.S."/>
            <person name="Lysak M.A."/>
            <person name="Jenkins J."/>
            <person name="Grimwood J."/>
            <person name="Chapman J."/>
            <person name="Prochnik S."/>
            <person name="Shu S."/>
            <person name="Rokhsar D."/>
            <person name="Schmutz J."/>
            <person name="Weigel D."/>
            <person name="Wright S.I."/>
        </authorList>
    </citation>
    <scope>NUCLEOTIDE SEQUENCE [LARGE SCALE GENOMIC DNA]</scope>
    <source>
        <strain evidence="7">cv. Monte Gargano</strain>
    </source>
</reference>
<evidence type="ECO:0000256" key="2">
    <source>
        <dbReference type="ARBA" id="ARBA00022676"/>
    </source>
</evidence>
<evidence type="ECO:0000313" key="6">
    <source>
        <dbReference type="EMBL" id="EOA25425.1"/>
    </source>
</evidence>
<gene>
    <name evidence="6" type="ORF">CARUB_v10018757mg</name>
</gene>
<keyword evidence="4" id="KW-0325">Glycoprotein</keyword>